<dbReference type="eggNOG" id="KOG0557">
    <property type="taxonomic scope" value="Eukaryota"/>
</dbReference>
<evidence type="ECO:0000313" key="3">
    <source>
        <dbReference type="EMBL" id="OUS43429.1"/>
    </source>
</evidence>
<evidence type="ECO:0000256" key="1">
    <source>
        <dbReference type="ARBA" id="ARBA00007317"/>
    </source>
</evidence>
<dbReference type="Pfam" id="PF02817">
    <property type="entry name" value="E3_binding"/>
    <property type="match status" value="1"/>
</dbReference>
<dbReference type="SUPFAM" id="SSF52777">
    <property type="entry name" value="CoA-dependent acyltransferases"/>
    <property type="match status" value="1"/>
</dbReference>
<comment type="similarity">
    <text evidence="1">Belongs to the 2-oxoacid dehydrogenase family.</text>
</comment>
<dbReference type="InterPro" id="IPR036625">
    <property type="entry name" value="E3-bd_dom_sf"/>
</dbReference>
<dbReference type="GO" id="GO:0005739">
    <property type="term" value="C:mitochondrion"/>
    <property type="evidence" value="ECO:0007669"/>
    <property type="project" value="TreeGrafter"/>
</dbReference>
<keyword evidence="3" id="KW-0012">Acyltransferase</keyword>
<keyword evidence="3" id="KW-0808">Transferase</keyword>
<dbReference type="PANTHER" id="PTHR23151:SF90">
    <property type="entry name" value="DIHYDROLIPOYLLYSINE-RESIDUE ACETYLTRANSFERASE COMPONENT OF PYRUVATE DEHYDROGENASE COMPLEX, MITOCHONDRIAL-RELATED"/>
    <property type="match status" value="1"/>
</dbReference>
<dbReference type="InterPro" id="IPR004167">
    <property type="entry name" value="PSBD"/>
</dbReference>
<feature type="domain" description="Peripheral subunit-binding (PSBD)" evidence="2">
    <location>
        <begin position="39"/>
        <end position="77"/>
    </location>
</feature>
<dbReference type="Gene3D" id="3.30.559.10">
    <property type="entry name" value="Chloramphenicol acetyltransferase-like domain"/>
    <property type="match status" value="1"/>
</dbReference>
<dbReference type="SUPFAM" id="SSF47005">
    <property type="entry name" value="Peripheral subunit-binding domain of 2-oxo acid dehydrogenase complex"/>
    <property type="match status" value="1"/>
</dbReference>
<evidence type="ECO:0000259" key="2">
    <source>
        <dbReference type="PROSITE" id="PS51826"/>
    </source>
</evidence>
<dbReference type="AlphaFoldDB" id="A0A1Y5I1Q0"/>
<gene>
    <name evidence="3" type="ORF">BE221DRAFT_194866</name>
</gene>
<accession>A0A1Y5I1Q0</accession>
<dbReference type="EMBL" id="KZ155832">
    <property type="protein sequence ID" value="OUS43429.1"/>
    <property type="molecule type" value="Genomic_DNA"/>
</dbReference>
<dbReference type="GO" id="GO:0006086">
    <property type="term" value="P:pyruvate decarboxylation to acetyl-CoA"/>
    <property type="evidence" value="ECO:0007669"/>
    <property type="project" value="InterPro"/>
</dbReference>
<organism evidence="3">
    <name type="scientific">Ostreococcus tauri</name>
    <name type="common">Marine green alga</name>
    <dbReference type="NCBI Taxonomy" id="70448"/>
    <lineage>
        <taxon>Eukaryota</taxon>
        <taxon>Viridiplantae</taxon>
        <taxon>Chlorophyta</taxon>
        <taxon>Mamiellophyceae</taxon>
        <taxon>Mamiellales</taxon>
        <taxon>Bathycoccaceae</taxon>
        <taxon>Ostreococcus</taxon>
    </lineage>
</organism>
<dbReference type="Pfam" id="PF00198">
    <property type="entry name" value="2-oxoacid_dh"/>
    <property type="match status" value="1"/>
</dbReference>
<dbReference type="InterPro" id="IPR001078">
    <property type="entry name" value="2-oxoacid_DH_actylTfrase"/>
</dbReference>
<dbReference type="InterPro" id="IPR023213">
    <property type="entry name" value="CAT-like_dom_sf"/>
</dbReference>
<dbReference type="Gene3D" id="4.10.320.10">
    <property type="entry name" value="E3-binding domain"/>
    <property type="match status" value="1"/>
</dbReference>
<dbReference type="PANTHER" id="PTHR23151">
    <property type="entry name" value="DIHYDROLIPOAMIDE ACETYL/SUCCINYL-TRANSFERASE-RELATED"/>
    <property type="match status" value="1"/>
</dbReference>
<dbReference type="Proteomes" id="UP000195557">
    <property type="component" value="Unassembled WGS sequence"/>
</dbReference>
<dbReference type="InterPro" id="IPR045257">
    <property type="entry name" value="E2/Pdx1"/>
</dbReference>
<name>A0A1Y5I1Q0_OSTTA</name>
<sequence>MSRVGARALRAMARASAARRGDASASTRTFASASSSDLRLWPSVRRLCDEHGLDPRALAPGSGPRGALVYADVLLKIGAVDAAALERVGLRAPKPIPDVKPTTLLEDYAHGKAKAQTHEDEATSKMRRVVASRLAESKARSPHAYASADVDLSAIAALRKRVLDAHGVKVSVNDCVMYAVGRALREVPEMNAGWDEAAGGATASESVDVCVAVATDDGLITPIVTRADEKTLREIGADVKALAHKAREGTLKPHEFMGGSFSVSNLGMFGVDAFSAILNPPQGGILAVGAGKERVVLVDGQPSTTQTMTATVSVDRRVADEADAARWLDAFAAQFRRTESWAV</sequence>
<dbReference type="PROSITE" id="PS51826">
    <property type="entry name" value="PSBD"/>
    <property type="match status" value="1"/>
</dbReference>
<proteinExistence type="inferred from homology"/>
<dbReference type="GO" id="GO:0045254">
    <property type="term" value="C:pyruvate dehydrogenase complex"/>
    <property type="evidence" value="ECO:0007669"/>
    <property type="project" value="InterPro"/>
</dbReference>
<reference evidence="3" key="1">
    <citation type="submission" date="2017-04" db="EMBL/GenBank/DDBJ databases">
        <title>Population genomics of picophytoplankton unveils novel chromosome hypervariability.</title>
        <authorList>
            <consortium name="DOE Joint Genome Institute"/>
            <person name="Blanc-Mathieu R."/>
            <person name="Krasovec M."/>
            <person name="Hebrard M."/>
            <person name="Yau S."/>
            <person name="Desgranges E."/>
            <person name="Martin J."/>
            <person name="Schackwitz W."/>
            <person name="Kuo A."/>
            <person name="Salin G."/>
            <person name="Donnadieu C."/>
            <person name="Desdevises Y."/>
            <person name="Sanchez-Ferandin S."/>
            <person name="Moreau H."/>
            <person name="Rivals E."/>
            <person name="Grigoriev I.V."/>
            <person name="Grimsley N."/>
            <person name="Eyre-Walker A."/>
            <person name="Piganeau G."/>
        </authorList>
    </citation>
    <scope>NUCLEOTIDE SEQUENCE [LARGE SCALE GENOMIC DNA]</scope>
    <source>
        <strain evidence="3">RCC 1115</strain>
    </source>
</reference>
<protein>
    <submittedName>
        <fullName evidence="3">2-oxoacid dehydrogenases acyltransferase-domain-containing protein</fullName>
    </submittedName>
</protein>
<dbReference type="GO" id="GO:0016746">
    <property type="term" value="F:acyltransferase activity"/>
    <property type="evidence" value="ECO:0007669"/>
    <property type="project" value="UniProtKB-KW"/>
</dbReference>